<evidence type="ECO:0000313" key="2">
    <source>
        <dbReference type="EMBL" id="GBG89427.1"/>
    </source>
</evidence>
<comment type="caution">
    <text evidence="2">The sequence shown here is derived from an EMBL/GenBank/DDBJ whole genome shotgun (WGS) entry which is preliminary data.</text>
</comment>
<protein>
    <submittedName>
        <fullName evidence="2">Uncharacterized protein</fullName>
    </submittedName>
</protein>
<feature type="compositionally biased region" description="Basic and acidic residues" evidence="1">
    <location>
        <begin position="132"/>
        <end position="143"/>
    </location>
</feature>
<dbReference type="GO" id="GO:0005684">
    <property type="term" value="C:U2-type spliceosomal complex"/>
    <property type="evidence" value="ECO:0007669"/>
    <property type="project" value="TreeGrafter"/>
</dbReference>
<sequence length="199" mass="22803">MWKKTMPHGLFGWMDRHITECSYCDVFRKRSANKNIRRRHQGTTSDKESVDGEEGEQEQWGKQQQQEDEEGEEKEEDAIEVPKPKAQRRGLAFTASGQVKKERSCSLSTAGKQENEKGEPEVKKGGSSFVYESERRVQTHSDNRATATLETETEFDRDSRAIRERVLKQAQEALSKGATEDSKFYRGLHGYTDHRAGKC</sequence>
<feature type="compositionally biased region" description="Basic residues" evidence="1">
    <location>
        <begin position="32"/>
        <end position="41"/>
    </location>
</feature>
<dbReference type="InterPro" id="IPR039971">
    <property type="entry name" value="CWC24-like"/>
</dbReference>
<dbReference type="Proteomes" id="UP000265515">
    <property type="component" value="Unassembled WGS sequence"/>
</dbReference>
<reference evidence="2 3" key="1">
    <citation type="journal article" date="2018" name="Cell">
        <title>The Chara Genome: Secondary Complexity and Implications for Plant Terrestrialization.</title>
        <authorList>
            <person name="Nishiyama T."/>
            <person name="Sakayama H."/>
            <person name="Vries J.D."/>
            <person name="Buschmann H."/>
            <person name="Saint-Marcoux D."/>
            <person name="Ullrich K.K."/>
            <person name="Haas F.B."/>
            <person name="Vanderstraeten L."/>
            <person name="Becker D."/>
            <person name="Lang D."/>
            <person name="Vosolsobe S."/>
            <person name="Rombauts S."/>
            <person name="Wilhelmsson P.K.I."/>
            <person name="Janitza P."/>
            <person name="Kern R."/>
            <person name="Heyl A."/>
            <person name="Rumpler F."/>
            <person name="Villalobos L.I.A.C."/>
            <person name="Clay J.M."/>
            <person name="Skokan R."/>
            <person name="Toyoda A."/>
            <person name="Suzuki Y."/>
            <person name="Kagoshima H."/>
            <person name="Schijlen E."/>
            <person name="Tajeshwar N."/>
            <person name="Catarino B."/>
            <person name="Hetherington A.J."/>
            <person name="Saltykova A."/>
            <person name="Bonnot C."/>
            <person name="Breuninger H."/>
            <person name="Symeonidi A."/>
            <person name="Radhakrishnan G.V."/>
            <person name="Van Nieuwerburgh F."/>
            <person name="Deforce D."/>
            <person name="Chang C."/>
            <person name="Karol K.G."/>
            <person name="Hedrich R."/>
            <person name="Ulvskov P."/>
            <person name="Glockner G."/>
            <person name="Delwiche C.F."/>
            <person name="Petrasek J."/>
            <person name="Van de Peer Y."/>
            <person name="Friml J."/>
            <person name="Beilby M."/>
            <person name="Dolan L."/>
            <person name="Kohara Y."/>
            <person name="Sugano S."/>
            <person name="Fujiyama A."/>
            <person name="Delaux P.-M."/>
            <person name="Quint M."/>
            <person name="TheiBen G."/>
            <person name="Hagemann M."/>
            <person name="Harholt J."/>
            <person name="Dunand C."/>
            <person name="Zachgo S."/>
            <person name="Langdale J."/>
            <person name="Maumus F."/>
            <person name="Straeten D.V.D."/>
            <person name="Gould S.B."/>
            <person name="Rensing S.A."/>
        </authorList>
    </citation>
    <scope>NUCLEOTIDE SEQUENCE [LARGE SCALE GENOMIC DNA]</scope>
    <source>
        <strain evidence="2 3">S276</strain>
    </source>
</reference>
<evidence type="ECO:0000313" key="3">
    <source>
        <dbReference type="Proteomes" id="UP000265515"/>
    </source>
</evidence>
<keyword evidence="3" id="KW-1185">Reference proteome</keyword>
<evidence type="ECO:0000256" key="1">
    <source>
        <dbReference type="SAM" id="MobiDB-lite"/>
    </source>
</evidence>
<dbReference type="EMBL" id="BFEA01000736">
    <property type="protein sequence ID" value="GBG89427.1"/>
    <property type="molecule type" value="Genomic_DNA"/>
</dbReference>
<dbReference type="GO" id="GO:0034247">
    <property type="term" value="P:snoRNA splicing"/>
    <property type="evidence" value="ECO:0007669"/>
    <property type="project" value="TreeGrafter"/>
</dbReference>
<feature type="compositionally biased region" description="Acidic residues" evidence="1">
    <location>
        <begin position="66"/>
        <end position="79"/>
    </location>
</feature>
<dbReference type="STRING" id="69332.A0A388M4B7"/>
<gene>
    <name evidence="2" type="ORF">CBR_g49218</name>
</gene>
<organism evidence="2 3">
    <name type="scientific">Chara braunii</name>
    <name type="common">Braun's stonewort</name>
    <dbReference type="NCBI Taxonomy" id="69332"/>
    <lineage>
        <taxon>Eukaryota</taxon>
        <taxon>Viridiplantae</taxon>
        <taxon>Streptophyta</taxon>
        <taxon>Charophyceae</taxon>
        <taxon>Charales</taxon>
        <taxon>Characeae</taxon>
        <taxon>Chara</taxon>
    </lineage>
</organism>
<feature type="region of interest" description="Disordered" evidence="1">
    <location>
        <begin position="32"/>
        <end position="157"/>
    </location>
</feature>
<feature type="compositionally biased region" description="Basic and acidic residues" evidence="1">
    <location>
        <begin position="113"/>
        <end position="124"/>
    </location>
</feature>
<dbReference type="PANTHER" id="PTHR12930:SF0">
    <property type="entry name" value="RING FINGER PROTEIN 113B"/>
    <property type="match status" value="1"/>
</dbReference>
<name>A0A388M4B7_CHABU</name>
<dbReference type="AlphaFoldDB" id="A0A388M4B7"/>
<dbReference type="PANTHER" id="PTHR12930">
    <property type="entry name" value="ZINC FINGER PROTEIN 183"/>
    <property type="match status" value="1"/>
</dbReference>
<accession>A0A388M4B7</accession>
<dbReference type="OrthoDB" id="25761at2759"/>
<dbReference type="Gramene" id="GBG89427">
    <property type="protein sequence ID" value="GBG89427"/>
    <property type="gene ID" value="CBR_g49218"/>
</dbReference>
<proteinExistence type="predicted"/>